<evidence type="ECO:0000256" key="3">
    <source>
        <dbReference type="ARBA" id="ARBA00022723"/>
    </source>
</evidence>
<sequence length="741" mass="86113">MSEAIQFELKENLVPAKYAQRLKKSISLLSGIVTTLTLFVIVLVVFVARKSPSIEKNKICLSHACVKAANMVIENMNFSVDPCEDFYEFTCGSFVKKTVLAENQRISTFDRIENQLGQSLSDLLTQSDSESDIEPIKNAKKFLRSCLNESNIEKNGDAKLMRFIIKEFDGWPLFDPIFFRNETQHAYKNLAALYKYGIFFLFDLYVNPSISNPTIPTFKIYQPSWFLDKSYYEKEEKMNSYKNFIAKILRLYNSSNSDLTDDIDKMVELEKKLAMNLLNTAEKRIMAYEKMTIGSLKKNFSEFDWETFIQKKVFKEIGNISIGDNQEVELFSFRYVSNAIKIFTEELKKDKKNLDNLLIWSFVKKSLHFLPKAYSGLTPKLAKMFPELERFTNERLLECIYSVTEQMEYAVGRLYVENFFNHDSKKASFEMIKNIQNEFKIMLNEYDWMDRVSRKAALEKADSIDIKVGFPEFIFNDTYLIEMYQEYKMSEVEFFENTYLINRILIEDNLKQILKKVERKVWQMGPAIVNAFYNPQSNQICFPAGILQAPFYDSKSPNYLNYGGIGAVIGHEITHGFDDRGRKFDKDGIFHSDDSGSLWSNKAVENYKNKAQCIIDQYSNFLVKQINKRLNGNQTQGENIADNGGLKESYRAYKRWEEKNGKEPLLPGLNFNQDQLFFINYGQIWCGKYKSSYLEKAVSKGLHSVGDFRVRGTTMNMEAFSKAFNCKPGQQNNPIKKCSIW</sequence>
<evidence type="ECO:0000256" key="4">
    <source>
        <dbReference type="ARBA" id="ARBA00022801"/>
    </source>
</evidence>
<dbReference type="GO" id="GO:0005886">
    <property type="term" value="C:plasma membrane"/>
    <property type="evidence" value="ECO:0007669"/>
    <property type="project" value="TreeGrafter"/>
</dbReference>
<dbReference type="GO" id="GO:0016485">
    <property type="term" value="P:protein processing"/>
    <property type="evidence" value="ECO:0007669"/>
    <property type="project" value="TreeGrafter"/>
</dbReference>
<dbReference type="Pfam" id="PF05649">
    <property type="entry name" value="Peptidase_M13_N"/>
    <property type="match status" value="1"/>
</dbReference>
<gene>
    <name evidence="10" type="ORF">OXX778_LOCUS1152</name>
</gene>
<keyword evidence="7" id="KW-0472">Membrane</keyword>
<dbReference type="InterPro" id="IPR042089">
    <property type="entry name" value="Peptidase_M13_dom_2"/>
</dbReference>
<evidence type="ECO:0000259" key="8">
    <source>
        <dbReference type="Pfam" id="PF01431"/>
    </source>
</evidence>
<reference evidence="10" key="1">
    <citation type="submission" date="2021-02" db="EMBL/GenBank/DDBJ databases">
        <authorList>
            <person name="Nowell W R."/>
        </authorList>
    </citation>
    <scope>NUCLEOTIDE SEQUENCE</scope>
    <source>
        <strain evidence="10">Ploen Becks lab</strain>
    </source>
</reference>
<keyword evidence="4" id="KW-0378">Hydrolase</keyword>
<evidence type="ECO:0000256" key="1">
    <source>
        <dbReference type="ARBA" id="ARBA00001947"/>
    </source>
</evidence>
<evidence type="ECO:0000256" key="2">
    <source>
        <dbReference type="ARBA" id="ARBA00022670"/>
    </source>
</evidence>
<dbReference type="GO" id="GO:0046872">
    <property type="term" value="F:metal ion binding"/>
    <property type="evidence" value="ECO:0007669"/>
    <property type="project" value="UniProtKB-KW"/>
</dbReference>
<dbReference type="PANTHER" id="PTHR11733">
    <property type="entry name" value="ZINC METALLOPROTEASE FAMILY M13 NEPRILYSIN-RELATED"/>
    <property type="match status" value="1"/>
</dbReference>
<evidence type="ECO:0000256" key="7">
    <source>
        <dbReference type="SAM" id="Phobius"/>
    </source>
</evidence>
<dbReference type="PRINTS" id="PR00786">
    <property type="entry name" value="NEPRILYSIN"/>
</dbReference>
<dbReference type="InterPro" id="IPR024079">
    <property type="entry name" value="MetalloPept_cat_dom_sf"/>
</dbReference>
<dbReference type="Gene3D" id="1.10.1380.10">
    <property type="entry name" value="Neutral endopeptidase , domain2"/>
    <property type="match status" value="1"/>
</dbReference>
<keyword evidence="2" id="KW-0645">Protease</keyword>
<dbReference type="InterPro" id="IPR018497">
    <property type="entry name" value="Peptidase_M13_C"/>
</dbReference>
<comment type="caution">
    <text evidence="10">The sequence shown here is derived from an EMBL/GenBank/DDBJ whole genome shotgun (WGS) entry which is preliminary data.</text>
</comment>
<dbReference type="OrthoDB" id="6475849at2759"/>
<dbReference type="Proteomes" id="UP000663879">
    <property type="component" value="Unassembled WGS sequence"/>
</dbReference>
<dbReference type="GO" id="GO:0004222">
    <property type="term" value="F:metalloendopeptidase activity"/>
    <property type="evidence" value="ECO:0007669"/>
    <property type="project" value="InterPro"/>
</dbReference>
<evidence type="ECO:0000256" key="6">
    <source>
        <dbReference type="ARBA" id="ARBA00023049"/>
    </source>
</evidence>
<dbReference type="PROSITE" id="PS51885">
    <property type="entry name" value="NEPRILYSIN"/>
    <property type="match status" value="1"/>
</dbReference>
<feature type="domain" description="Peptidase M13 C-terminal" evidence="8">
    <location>
        <begin position="530"/>
        <end position="740"/>
    </location>
</feature>
<proteinExistence type="predicted"/>
<dbReference type="InterPro" id="IPR000718">
    <property type="entry name" value="Peptidase_M13"/>
</dbReference>
<evidence type="ECO:0000256" key="5">
    <source>
        <dbReference type="ARBA" id="ARBA00022833"/>
    </source>
</evidence>
<name>A0A813MDL2_9BILA</name>
<dbReference type="SUPFAM" id="SSF55486">
    <property type="entry name" value="Metalloproteases ('zincins'), catalytic domain"/>
    <property type="match status" value="1"/>
</dbReference>
<keyword evidence="5" id="KW-0862">Zinc</keyword>
<evidence type="ECO:0000313" key="10">
    <source>
        <dbReference type="EMBL" id="CAF0711916.1"/>
    </source>
</evidence>
<organism evidence="10 11">
    <name type="scientific">Brachionus calyciflorus</name>
    <dbReference type="NCBI Taxonomy" id="104777"/>
    <lineage>
        <taxon>Eukaryota</taxon>
        <taxon>Metazoa</taxon>
        <taxon>Spiralia</taxon>
        <taxon>Gnathifera</taxon>
        <taxon>Rotifera</taxon>
        <taxon>Eurotatoria</taxon>
        <taxon>Monogononta</taxon>
        <taxon>Pseudotrocha</taxon>
        <taxon>Ploima</taxon>
        <taxon>Brachionidae</taxon>
        <taxon>Brachionus</taxon>
    </lineage>
</organism>
<dbReference type="EMBL" id="CAJNOC010000069">
    <property type="protein sequence ID" value="CAF0711916.1"/>
    <property type="molecule type" value="Genomic_DNA"/>
</dbReference>
<accession>A0A813MDL2</accession>
<evidence type="ECO:0000259" key="9">
    <source>
        <dbReference type="Pfam" id="PF05649"/>
    </source>
</evidence>
<dbReference type="InterPro" id="IPR008753">
    <property type="entry name" value="Peptidase_M13_N"/>
</dbReference>
<keyword evidence="3" id="KW-0479">Metal-binding</keyword>
<dbReference type="Pfam" id="PF01431">
    <property type="entry name" value="Peptidase_M13"/>
    <property type="match status" value="1"/>
</dbReference>
<keyword evidence="6" id="KW-0482">Metalloprotease</keyword>
<protein>
    <submittedName>
        <fullName evidence="10">Uncharacterized protein</fullName>
    </submittedName>
</protein>
<keyword evidence="7" id="KW-0812">Transmembrane</keyword>
<keyword evidence="7" id="KW-1133">Transmembrane helix</keyword>
<dbReference type="PANTHER" id="PTHR11733:SF133">
    <property type="entry name" value="PHOSPHATE-REGULATING NEUTRAL ENDOPEPTIDASE PHEX"/>
    <property type="match status" value="1"/>
</dbReference>
<dbReference type="Gene3D" id="3.40.390.10">
    <property type="entry name" value="Collagenase (Catalytic Domain)"/>
    <property type="match status" value="1"/>
</dbReference>
<comment type="cofactor">
    <cofactor evidence="1">
        <name>Zn(2+)</name>
        <dbReference type="ChEBI" id="CHEBI:29105"/>
    </cofactor>
</comment>
<evidence type="ECO:0000313" key="11">
    <source>
        <dbReference type="Proteomes" id="UP000663879"/>
    </source>
</evidence>
<feature type="domain" description="Peptidase M13 N-terminal" evidence="9">
    <location>
        <begin position="82"/>
        <end position="471"/>
    </location>
</feature>
<feature type="transmembrane region" description="Helical" evidence="7">
    <location>
        <begin position="26"/>
        <end position="48"/>
    </location>
</feature>
<dbReference type="AlphaFoldDB" id="A0A813MDL2"/>
<dbReference type="CDD" id="cd08662">
    <property type="entry name" value="M13"/>
    <property type="match status" value="1"/>
</dbReference>
<keyword evidence="11" id="KW-1185">Reference proteome</keyword>